<dbReference type="AlphaFoldDB" id="A0A2C9VH38"/>
<reference evidence="1" key="1">
    <citation type="submission" date="2016-02" db="EMBL/GenBank/DDBJ databases">
        <title>WGS assembly of Manihot esculenta.</title>
        <authorList>
            <person name="Bredeson J.V."/>
            <person name="Prochnik S.E."/>
            <person name="Lyons J.B."/>
            <person name="Schmutz J."/>
            <person name="Grimwood J."/>
            <person name="Vrebalov J."/>
            <person name="Bart R.S."/>
            <person name="Amuge T."/>
            <person name="Ferguson M.E."/>
            <person name="Green R."/>
            <person name="Putnam N."/>
            <person name="Stites J."/>
            <person name="Rounsley S."/>
            <person name="Rokhsar D.S."/>
        </authorList>
    </citation>
    <scope>NUCLEOTIDE SEQUENCE [LARGE SCALE GENOMIC DNA]</scope>
    <source>
        <tissue evidence="1">Leaf</tissue>
    </source>
</reference>
<dbReference type="EMBL" id="CM004394">
    <property type="protein sequence ID" value="OAY44698.1"/>
    <property type="molecule type" value="Genomic_DNA"/>
</dbReference>
<organism evidence="1">
    <name type="scientific">Manihot esculenta</name>
    <name type="common">Cassava</name>
    <name type="synonym">Jatropha manihot</name>
    <dbReference type="NCBI Taxonomy" id="3983"/>
    <lineage>
        <taxon>Eukaryota</taxon>
        <taxon>Viridiplantae</taxon>
        <taxon>Streptophyta</taxon>
        <taxon>Embryophyta</taxon>
        <taxon>Tracheophyta</taxon>
        <taxon>Spermatophyta</taxon>
        <taxon>Magnoliopsida</taxon>
        <taxon>eudicotyledons</taxon>
        <taxon>Gunneridae</taxon>
        <taxon>Pentapetalae</taxon>
        <taxon>rosids</taxon>
        <taxon>fabids</taxon>
        <taxon>Malpighiales</taxon>
        <taxon>Euphorbiaceae</taxon>
        <taxon>Crotonoideae</taxon>
        <taxon>Manihoteae</taxon>
        <taxon>Manihot</taxon>
    </lineage>
</organism>
<evidence type="ECO:0000313" key="1">
    <source>
        <dbReference type="EMBL" id="OAY44698.1"/>
    </source>
</evidence>
<sequence>MQIYSCEPQLKCPNTQFKKQCVIGFGCTDWEDKI</sequence>
<name>A0A2C9VH38_MANES</name>
<protein>
    <submittedName>
        <fullName evidence="1">Uncharacterized protein</fullName>
    </submittedName>
</protein>
<gene>
    <name evidence="1" type="ORF">MANES_08G172800</name>
</gene>
<accession>A0A2C9VH38</accession>
<proteinExistence type="predicted"/>